<dbReference type="GO" id="GO:0042351">
    <property type="term" value="P:'de novo' GDP-L-fucose biosynthetic process"/>
    <property type="evidence" value="ECO:0007669"/>
    <property type="project" value="TreeGrafter"/>
</dbReference>
<dbReference type="InterPro" id="IPR016040">
    <property type="entry name" value="NAD(P)-bd_dom"/>
</dbReference>
<keyword evidence="5" id="KW-0456">Lyase</keyword>
<reference evidence="8 9" key="2">
    <citation type="journal article" date="2016" name="Genome Announc.">
        <title>Complete Genome Sequence of Algoriphagus sp. Strain M8-2, Isolated from a Brackish Lake.</title>
        <authorList>
            <person name="Muraguchi Y."/>
            <person name="Kushimoto K."/>
            <person name="Ohtsubo Y."/>
            <person name="Suzuki T."/>
            <person name="Dohra H."/>
            <person name="Kimbara K."/>
            <person name="Shintani M."/>
        </authorList>
    </citation>
    <scope>NUCLEOTIDE SEQUENCE [LARGE SCALE GENOMIC DNA]</scope>
    <source>
        <strain evidence="8 9">M8-2</strain>
    </source>
</reference>
<reference evidence="9" key="1">
    <citation type="submission" date="2015-09" db="EMBL/GenBank/DDBJ databases">
        <title>Complete sequence of Algoriphagus sp. M8-2.</title>
        <authorList>
            <person name="Shintani M."/>
        </authorList>
    </citation>
    <scope>NUCLEOTIDE SEQUENCE [LARGE SCALE GENOMIC DNA]</scope>
    <source>
        <strain evidence="9">M8-2</strain>
    </source>
</reference>
<dbReference type="EMBL" id="CP012836">
    <property type="protein sequence ID" value="AMQ57536.1"/>
    <property type="molecule type" value="Genomic_DNA"/>
</dbReference>
<dbReference type="Pfam" id="PF16363">
    <property type="entry name" value="GDP_Man_Dehyd"/>
    <property type="match status" value="1"/>
</dbReference>
<proteinExistence type="inferred from homology"/>
<evidence type="ECO:0000256" key="3">
    <source>
        <dbReference type="ARBA" id="ARBA00009263"/>
    </source>
</evidence>
<dbReference type="InterPro" id="IPR006368">
    <property type="entry name" value="GDP_Man_deHydtase"/>
</dbReference>
<dbReference type="Gene3D" id="3.90.25.10">
    <property type="entry name" value="UDP-galactose 4-epimerase, domain 1"/>
    <property type="match status" value="1"/>
</dbReference>
<protein>
    <recommendedName>
        <fullName evidence="4">GDP-mannose 4,6-dehydratase</fullName>
        <ecNumber evidence="4">4.2.1.47</ecNumber>
    </recommendedName>
</protein>
<dbReference type="OrthoDB" id="9779041at2"/>
<comment type="cofactor">
    <cofactor evidence="2">
        <name>NADP(+)</name>
        <dbReference type="ChEBI" id="CHEBI:58349"/>
    </cofactor>
</comment>
<comment type="catalytic activity">
    <reaction evidence="1">
        <text>GDP-alpha-D-mannose = GDP-4-dehydro-alpha-D-rhamnose + H2O</text>
        <dbReference type="Rhea" id="RHEA:23820"/>
        <dbReference type="ChEBI" id="CHEBI:15377"/>
        <dbReference type="ChEBI" id="CHEBI:57527"/>
        <dbReference type="ChEBI" id="CHEBI:57964"/>
        <dbReference type="EC" id="4.2.1.47"/>
    </reaction>
</comment>
<dbReference type="EC" id="4.2.1.47" evidence="4"/>
<sequence length="318" mass="35628">MKRKSALICGVSGQDGAYLAQLLLTKGYEVWGTSRDAQGNSFSNLNFLGIKSEIQLVSMDVEDFRSVWVTIKKAMPDEIYFLSGQSSVGLSFEQPVETIQSFTIGVLNLLEAVKMMNYPVKVYHAGSSEAFGDTLGIPATESTPFQPRSPYALAKASATWLVNNYREAYQLFACTGILFNHESPLRPQRFVTQKIIQTSKRIAEGSSEKLILGRMDISRDWGWAPEYVEAMWLMLQQETPEDFLIATGQSFTLQDFVSTTFSKLGLDWKNHVEQSSELMRPTDLAISKANPEKASQRLAWKAKMNMEQVIEGMLNSSL</sequence>
<accession>A0A142EQY1</accession>
<dbReference type="Gene3D" id="3.40.50.720">
    <property type="entry name" value="NAD(P)-binding Rossmann-like Domain"/>
    <property type="match status" value="1"/>
</dbReference>
<dbReference type="SUPFAM" id="SSF51735">
    <property type="entry name" value="NAD(P)-binding Rossmann-fold domains"/>
    <property type="match status" value="1"/>
</dbReference>
<dbReference type="RefSeq" id="WP_067548895.1">
    <property type="nucleotide sequence ID" value="NZ_CP012836.1"/>
</dbReference>
<dbReference type="CDD" id="cd05260">
    <property type="entry name" value="GDP_MD_SDR_e"/>
    <property type="match status" value="1"/>
</dbReference>
<organism evidence="8 9">
    <name type="scientific">Algoriphagus sanaruensis</name>
    <dbReference type="NCBI Taxonomy" id="1727163"/>
    <lineage>
        <taxon>Bacteria</taxon>
        <taxon>Pseudomonadati</taxon>
        <taxon>Bacteroidota</taxon>
        <taxon>Cytophagia</taxon>
        <taxon>Cytophagales</taxon>
        <taxon>Cyclobacteriaceae</taxon>
        <taxon>Algoriphagus</taxon>
    </lineage>
</organism>
<dbReference type="InterPro" id="IPR036291">
    <property type="entry name" value="NAD(P)-bd_dom_sf"/>
</dbReference>
<dbReference type="STRING" id="1727163.AO498_13890"/>
<gene>
    <name evidence="8" type="ORF">AO498_13890</name>
</gene>
<evidence type="ECO:0000256" key="2">
    <source>
        <dbReference type="ARBA" id="ARBA00001937"/>
    </source>
</evidence>
<name>A0A142EQY1_9BACT</name>
<dbReference type="Proteomes" id="UP000073816">
    <property type="component" value="Chromosome"/>
</dbReference>
<comment type="function">
    <text evidence="6">Catalyzes the conversion of GDP-D-mannose to GDP-4-dehydro-6-deoxy-D-mannose.</text>
</comment>
<evidence type="ECO:0000259" key="7">
    <source>
        <dbReference type="Pfam" id="PF16363"/>
    </source>
</evidence>
<comment type="similarity">
    <text evidence="3">Belongs to the NAD(P)-dependent epimerase/dehydratase family. GDP-mannose 4,6-dehydratase subfamily.</text>
</comment>
<evidence type="ECO:0000256" key="4">
    <source>
        <dbReference type="ARBA" id="ARBA00011989"/>
    </source>
</evidence>
<evidence type="ECO:0000313" key="8">
    <source>
        <dbReference type="EMBL" id="AMQ57536.1"/>
    </source>
</evidence>
<dbReference type="PANTHER" id="PTHR43715">
    <property type="entry name" value="GDP-MANNOSE 4,6-DEHYDRATASE"/>
    <property type="match status" value="1"/>
</dbReference>
<evidence type="ECO:0000313" key="9">
    <source>
        <dbReference type="Proteomes" id="UP000073816"/>
    </source>
</evidence>
<keyword evidence="9" id="KW-1185">Reference proteome</keyword>
<dbReference type="GO" id="GO:0008446">
    <property type="term" value="F:GDP-mannose 4,6-dehydratase activity"/>
    <property type="evidence" value="ECO:0007669"/>
    <property type="project" value="UniProtKB-EC"/>
</dbReference>
<dbReference type="AlphaFoldDB" id="A0A142EQY1"/>
<dbReference type="PANTHER" id="PTHR43715:SF1">
    <property type="entry name" value="GDP-MANNOSE 4,6 DEHYDRATASE"/>
    <property type="match status" value="1"/>
</dbReference>
<dbReference type="KEGG" id="alm:AO498_13890"/>
<dbReference type="PATRIC" id="fig|1727163.4.peg.2910"/>
<feature type="domain" description="NAD(P)-binding" evidence="7">
    <location>
        <begin position="7"/>
        <end position="313"/>
    </location>
</feature>
<dbReference type="FunFam" id="3.40.50.720:FF:000924">
    <property type="entry name" value="GDP-mannose 4,6 dehydratase"/>
    <property type="match status" value="1"/>
</dbReference>
<evidence type="ECO:0000256" key="5">
    <source>
        <dbReference type="ARBA" id="ARBA00023239"/>
    </source>
</evidence>
<evidence type="ECO:0000256" key="6">
    <source>
        <dbReference type="ARBA" id="ARBA00059383"/>
    </source>
</evidence>
<evidence type="ECO:0000256" key="1">
    <source>
        <dbReference type="ARBA" id="ARBA00000188"/>
    </source>
</evidence>